<dbReference type="InterPro" id="IPR039748">
    <property type="entry name" value="RPC3"/>
</dbReference>
<keyword evidence="14" id="KW-1185">Reference proteome</keyword>
<dbReference type="STRING" id="103827.A0A0N5D2D4"/>
<dbReference type="GO" id="GO:0003735">
    <property type="term" value="F:structural constituent of ribosome"/>
    <property type="evidence" value="ECO:0007669"/>
    <property type="project" value="InterPro"/>
</dbReference>
<dbReference type="SUPFAM" id="SSF57840">
    <property type="entry name" value="Ribosomal protein L36"/>
    <property type="match status" value="1"/>
</dbReference>
<dbReference type="OMA" id="GQYVVHM"/>
<dbReference type="GO" id="GO:0006351">
    <property type="term" value="P:DNA-templated transcription"/>
    <property type="evidence" value="ECO:0007669"/>
    <property type="project" value="InterPro"/>
</dbReference>
<dbReference type="InterPro" id="IPR036388">
    <property type="entry name" value="WH-like_DNA-bd_sf"/>
</dbReference>
<feature type="domain" description="RNA polymerase III subunit RPC82-related helix-turn-helix" evidence="11">
    <location>
        <begin position="79"/>
        <end position="139"/>
    </location>
</feature>
<dbReference type="InterPro" id="IPR055207">
    <property type="entry name" value="POLR3C_WHD"/>
</dbReference>
<evidence type="ECO:0000256" key="5">
    <source>
        <dbReference type="ARBA" id="ARBA00022980"/>
    </source>
</evidence>
<dbReference type="OrthoDB" id="272392at2759"/>
<dbReference type="InterPro" id="IPR000473">
    <property type="entry name" value="Ribosomal_bL36"/>
</dbReference>
<evidence type="ECO:0000313" key="13">
    <source>
        <dbReference type="EMBL" id="VDN04446.1"/>
    </source>
</evidence>
<dbReference type="Pfam" id="PF05645">
    <property type="entry name" value="RNA_pol_Rpc82"/>
    <property type="match status" value="1"/>
</dbReference>
<dbReference type="PANTHER" id="PTHR12949:SF0">
    <property type="entry name" value="DNA-DIRECTED RNA POLYMERASE III SUBUNIT RPC3"/>
    <property type="match status" value="1"/>
</dbReference>
<evidence type="ECO:0000256" key="1">
    <source>
        <dbReference type="ARBA" id="ARBA00004123"/>
    </source>
</evidence>
<feature type="domain" description="RNA polymerase III Rpc82 C -terminal" evidence="10">
    <location>
        <begin position="253"/>
        <end position="392"/>
    </location>
</feature>
<dbReference type="Gene3D" id="6.10.140.1450">
    <property type="match status" value="1"/>
</dbReference>
<dbReference type="Proteomes" id="UP000276776">
    <property type="component" value="Unassembled WGS sequence"/>
</dbReference>
<keyword evidence="4 9" id="KW-0240">DNA-directed RNA polymerase</keyword>
<keyword evidence="8" id="KW-0687">Ribonucleoprotein</keyword>
<evidence type="ECO:0000259" key="11">
    <source>
        <dbReference type="Pfam" id="PF08221"/>
    </source>
</evidence>
<evidence type="ECO:0000256" key="2">
    <source>
        <dbReference type="ARBA" id="ARBA00007206"/>
    </source>
</evidence>
<evidence type="ECO:0000256" key="3">
    <source>
        <dbReference type="ARBA" id="ARBA00007645"/>
    </source>
</evidence>
<dbReference type="InterPro" id="IPR013197">
    <property type="entry name" value="RNA_pol_III_RPC82-rel_HTH"/>
</dbReference>
<comment type="subcellular location">
    <subcellularLocation>
        <location evidence="1 9">Nucleus</location>
    </subcellularLocation>
</comment>
<name>A0A0N5D2D4_THECL</name>
<evidence type="ECO:0000256" key="8">
    <source>
        <dbReference type="ARBA" id="ARBA00023274"/>
    </source>
</evidence>
<feature type="domain" description="DNA-directed RNA polymerase III subunit RPC3 winged-helix" evidence="12">
    <location>
        <begin position="399"/>
        <end position="475"/>
    </location>
</feature>
<keyword evidence="5" id="KW-0689">Ribosomal protein</keyword>
<dbReference type="Pfam" id="PF08221">
    <property type="entry name" value="HTH_9"/>
    <property type="match status" value="1"/>
</dbReference>
<sequence>MLGVGRILRMSYQGSQAVLRSFLKPEVNMYEGRANFKVRQQLKLRCSHCYFIRVDGRWEVRCTEFAKHHQKEPFNVEACVQILEDYFGPIVASVGNILLCGAMTLPVLLQRLKPKFTISEIKRAVIILEQHGIVQFVQDDRQNIVYSAQTNEILRLLRSARCSFVAKTLYGEIAEMICEEIASHGRLTCSSCIRRVASKLEKDYNEIKLVFARLAETQFVIRCPKVESEFLGCPIFEKPVDPFMMPEAILNAGKHAIKSNTISGKRKKLDADEDDPDRDILWKVNYVRFERYLRDEMVIKAYSSSDAVHQNCIKTLKVLLKIAEMKADSAAPSSFPASVHDVVKAARVHYNNLTKQEIDVALKLLCESDGIVRKVGESSGGLFVVDFEKAINIHCQRHIESAIRETFDAPAVRIFRLLMQKGFLEEDHVEKLAMMSSKEAHNRCYQLWEKGFILMKHLAKTNDFAPTRTIYLYYVDMSVVAHNLYLFTCKVLRNVIIRRRHETKKHKVLIEKNLKMEAIISTIETDGSLNEELKKEQVEEVEEIYMTPGDSAILGKYKKGQNALMSTEIELDLDLLLYKLYLDFARRKL</sequence>
<dbReference type="InterPro" id="IPR035977">
    <property type="entry name" value="Ribosomal_bL36_sp"/>
</dbReference>
<dbReference type="FunFam" id="1.10.10.10:FF:000420">
    <property type="entry name" value="RNA polymerase III subunit, putative"/>
    <property type="match status" value="1"/>
</dbReference>
<keyword evidence="6 9" id="KW-0804">Transcription</keyword>
<dbReference type="AlphaFoldDB" id="A0A0N5D2D4"/>
<evidence type="ECO:0000313" key="15">
    <source>
        <dbReference type="WBParaSite" id="TCLT_0000704001-mRNA-1"/>
    </source>
</evidence>
<dbReference type="Gene3D" id="1.10.10.10">
    <property type="entry name" value="Winged helix-like DNA-binding domain superfamily/Winged helix DNA-binding domain"/>
    <property type="match status" value="4"/>
</dbReference>
<evidence type="ECO:0000256" key="7">
    <source>
        <dbReference type="ARBA" id="ARBA00023242"/>
    </source>
</evidence>
<dbReference type="InterPro" id="IPR008806">
    <property type="entry name" value="RNA_pol_III_Rpc82_C"/>
</dbReference>
<evidence type="ECO:0000259" key="12">
    <source>
        <dbReference type="Pfam" id="PF22536"/>
    </source>
</evidence>
<evidence type="ECO:0000256" key="6">
    <source>
        <dbReference type="ARBA" id="ARBA00023163"/>
    </source>
</evidence>
<dbReference type="GO" id="GO:0005666">
    <property type="term" value="C:RNA polymerase III complex"/>
    <property type="evidence" value="ECO:0007669"/>
    <property type="project" value="UniProtKB-UniRule"/>
</dbReference>
<dbReference type="EMBL" id="UYYF01004467">
    <property type="protein sequence ID" value="VDN04446.1"/>
    <property type="molecule type" value="Genomic_DNA"/>
</dbReference>
<protein>
    <recommendedName>
        <fullName evidence="9">DNA-directed RNA polymerase III subunit RPC3</fullName>
        <shortName evidence="9">RNA polymerase III subunit C3</shortName>
    </recommendedName>
</protein>
<reference evidence="13 14" key="2">
    <citation type="submission" date="2018-11" db="EMBL/GenBank/DDBJ databases">
        <authorList>
            <consortium name="Pathogen Informatics"/>
        </authorList>
    </citation>
    <scope>NUCLEOTIDE SEQUENCE [LARGE SCALE GENOMIC DNA]</scope>
</reference>
<reference evidence="15" key="1">
    <citation type="submission" date="2017-02" db="UniProtKB">
        <authorList>
            <consortium name="WormBaseParasite"/>
        </authorList>
    </citation>
    <scope>IDENTIFICATION</scope>
</reference>
<evidence type="ECO:0000313" key="14">
    <source>
        <dbReference type="Proteomes" id="UP000276776"/>
    </source>
</evidence>
<accession>A0A0N5D2D4</accession>
<dbReference type="PANTHER" id="PTHR12949">
    <property type="entry name" value="RNA POLYMERASE III DNA DIRECTED -RELATED"/>
    <property type="match status" value="1"/>
</dbReference>
<proteinExistence type="inferred from homology"/>
<comment type="subunit">
    <text evidence="9">Component of the RNA polymerase III (Pol III) complex consisting of 17 subunits.</text>
</comment>
<organism evidence="15">
    <name type="scientific">Thelazia callipaeda</name>
    <name type="common">Oriental eyeworm</name>
    <name type="synonym">Parasitic nematode</name>
    <dbReference type="NCBI Taxonomy" id="103827"/>
    <lineage>
        <taxon>Eukaryota</taxon>
        <taxon>Metazoa</taxon>
        <taxon>Ecdysozoa</taxon>
        <taxon>Nematoda</taxon>
        <taxon>Chromadorea</taxon>
        <taxon>Rhabditida</taxon>
        <taxon>Spirurina</taxon>
        <taxon>Spiruromorpha</taxon>
        <taxon>Thelazioidea</taxon>
        <taxon>Thelaziidae</taxon>
        <taxon>Thelazia</taxon>
    </lineage>
</organism>
<comment type="function">
    <text evidence="9">DNA-dependent RNA polymerase catalyzes the transcription of DNA into RNA using the four ribonucleoside triphosphates as substrates. Specific core component of RNA polymerase III which synthesizes small RNAs, such as 5S rRNA and tRNAs.</text>
</comment>
<evidence type="ECO:0000259" key="10">
    <source>
        <dbReference type="Pfam" id="PF05645"/>
    </source>
</evidence>
<dbReference type="GO" id="GO:0003697">
    <property type="term" value="F:single-stranded DNA binding"/>
    <property type="evidence" value="ECO:0007669"/>
    <property type="project" value="UniProtKB-UniRule"/>
</dbReference>
<dbReference type="Pfam" id="PF22536">
    <property type="entry name" value="WHD_POLR3C"/>
    <property type="match status" value="1"/>
</dbReference>
<evidence type="ECO:0000256" key="9">
    <source>
        <dbReference type="RuleBase" id="RU367076"/>
    </source>
</evidence>
<dbReference type="Pfam" id="PF00444">
    <property type="entry name" value="Ribosomal_L36"/>
    <property type="match status" value="1"/>
</dbReference>
<dbReference type="WBParaSite" id="TCLT_0000704001-mRNA-1">
    <property type="protein sequence ID" value="TCLT_0000704001-mRNA-1"/>
    <property type="gene ID" value="TCLT_0000704001"/>
</dbReference>
<gene>
    <name evidence="13" type="ORF">TCLT_LOCUS7029</name>
</gene>
<dbReference type="GO" id="GO:0006412">
    <property type="term" value="P:translation"/>
    <property type="evidence" value="ECO:0007669"/>
    <property type="project" value="InterPro"/>
</dbReference>
<comment type="similarity">
    <text evidence="3">Belongs to the bacterial ribosomal protein bL36 family.</text>
</comment>
<comment type="similarity">
    <text evidence="2 9">Belongs to the eukaryotic RPC3/POLR3C RNA polymerase subunit family.</text>
</comment>
<dbReference type="GO" id="GO:1990904">
    <property type="term" value="C:ribonucleoprotein complex"/>
    <property type="evidence" value="ECO:0007669"/>
    <property type="project" value="UniProtKB-KW"/>
</dbReference>
<dbReference type="GO" id="GO:0005840">
    <property type="term" value="C:ribosome"/>
    <property type="evidence" value="ECO:0007669"/>
    <property type="project" value="UniProtKB-KW"/>
</dbReference>
<keyword evidence="7 9" id="KW-0539">Nucleus</keyword>
<evidence type="ECO:0000256" key="4">
    <source>
        <dbReference type="ARBA" id="ARBA00022478"/>
    </source>
</evidence>